<gene>
    <name evidence="2" type="ORF">MAM_05032</name>
</gene>
<reference evidence="2 3" key="1">
    <citation type="journal article" date="2014" name="Proc. Natl. Acad. Sci. U.S.A.">
        <title>Trajectory and genomic determinants of fungal-pathogen speciation and host adaptation.</title>
        <authorList>
            <person name="Hu X."/>
            <person name="Xiao G."/>
            <person name="Zheng P."/>
            <person name="Shang Y."/>
            <person name="Su Y."/>
            <person name="Zhang X."/>
            <person name="Liu X."/>
            <person name="Zhan S."/>
            <person name="St Leger R.J."/>
            <person name="Wang C."/>
        </authorList>
    </citation>
    <scope>NUCLEOTIDE SEQUENCE [LARGE SCALE GENOMIC DNA]</scope>
    <source>
        <strain evidence="2 3">ARSEF 1941</strain>
    </source>
</reference>
<dbReference type="RefSeq" id="XP_040677989.1">
    <property type="nucleotide sequence ID" value="XM_040823830.1"/>
</dbReference>
<feature type="chain" id="PRO_5002081534" evidence="1">
    <location>
        <begin position="18"/>
        <end position="124"/>
    </location>
</feature>
<keyword evidence="1" id="KW-0732">Signal</keyword>
<evidence type="ECO:0000313" key="2">
    <source>
        <dbReference type="EMBL" id="KHN96923.1"/>
    </source>
</evidence>
<evidence type="ECO:0000256" key="1">
    <source>
        <dbReference type="SAM" id="SignalP"/>
    </source>
</evidence>
<evidence type="ECO:0000313" key="3">
    <source>
        <dbReference type="Proteomes" id="UP000030816"/>
    </source>
</evidence>
<proteinExistence type="predicted"/>
<feature type="signal peptide" evidence="1">
    <location>
        <begin position="1"/>
        <end position="17"/>
    </location>
</feature>
<dbReference type="EMBL" id="AZHE01000012">
    <property type="protein sequence ID" value="KHN96923.1"/>
    <property type="molecule type" value="Genomic_DNA"/>
</dbReference>
<comment type="caution">
    <text evidence="2">The sequence shown here is derived from an EMBL/GenBank/DDBJ whole genome shotgun (WGS) entry which is preliminary data.</text>
</comment>
<dbReference type="AlphaFoldDB" id="A0A0B2WSC0"/>
<name>A0A0B2WSC0_METAS</name>
<protein>
    <submittedName>
        <fullName evidence="2">Uncharacterized protein</fullName>
    </submittedName>
</protein>
<dbReference type="Proteomes" id="UP000030816">
    <property type="component" value="Unassembled WGS sequence"/>
</dbReference>
<dbReference type="OrthoDB" id="4912193at2759"/>
<dbReference type="HOGENOM" id="CLU_139292_0_0_1"/>
<keyword evidence="3" id="KW-1185">Reference proteome</keyword>
<sequence>MLHLKLVTLVLVRVATCLSLPRQYVRPNACCFTLHDSSTDETVRQQTRHGLLYVGGSQPTGWYCIDLSGAKKVLWDAFNNACFVNPDKEVRCLDPIPSGDSWGMKQSGDDVLVTVNGAHFISVR</sequence>
<organism evidence="2 3">
    <name type="scientific">Metarhizium album (strain ARSEF 1941)</name>
    <dbReference type="NCBI Taxonomy" id="1081103"/>
    <lineage>
        <taxon>Eukaryota</taxon>
        <taxon>Fungi</taxon>
        <taxon>Dikarya</taxon>
        <taxon>Ascomycota</taxon>
        <taxon>Pezizomycotina</taxon>
        <taxon>Sordariomycetes</taxon>
        <taxon>Hypocreomycetidae</taxon>
        <taxon>Hypocreales</taxon>
        <taxon>Clavicipitaceae</taxon>
        <taxon>Metarhizium</taxon>
    </lineage>
</organism>
<accession>A0A0B2WSC0</accession>
<dbReference type="GeneID" id="63739487"/>